<evidence type="ECO:0000313" key="3">
    <source>
        <dbReference type="Proteomes" id="UP000029867"/>
    </source>
</evidence>
<accession>A0A099P7L8</accession>
<feature type="region of interest" description="Disordered" evidence="1">
    <location>
        <begin position="1"/>
        <end position="100"/>
    </location>
</feature>
<name>A0A099P7L8_PICKU</name>
<evidence type="ECO:0000256" key="1">
    <source>
        <dbReference type="SAM" id="MobiDB-lite"/>
    </source>
</evidence>
<dbReference type="PANTHER" id="PTHR28265:SF1">
    <property type="entry name" value="MAINTENANCE OF TELOMERE CAPPING PROTEIN 1"/>
    <property type="match status" value="1"/>
</dbReference>
<feature type="compositionally biased region" description="Basic and acidic residues" evidence="1">
    <location>
        <begin position="44"/>
        <end position="88"/>
    </location>
</feature>
<organism evidence="2 3">
    <name type="scientific">Pichia kudriavzevii</name>
    <name type="common">Yeast</name>
    <name type="synonym">Issatchenkia orientalis</name>
    <dbReference type="NCBI Taxonomy" id="4909"/>
    <lineage>
        <taxon>Eukaryota</taxon>
        <taxon>Fungi</taxon>
        <taxon>Dikarya</taxon>
        <taxon>Ascomycota</taxon>
        <taxon>Saccharomycotina</taxon>
        <taxon>Pichiomycetes</taxon>
        <taxon>Pichiales</taxon>
        <taxon>Pichiaceae</taxon>
        <taxon>Pichia</taxon>
    </lineage>
</organism>
<reference evidence="3" key="1">
    <citation type="journal article" date="2014" name="Microb. Cell Fact.">
        <title>Exploiting Issatchenkia orientalis SD108 for succinic acid production.</title>
        <authorList>
            <person name="Xiao H."/>
            <person name="Shao Z."/>
            <person name="Jiang Y."/>
            <person name="Dole S."/>
            <person name="Zhao H."/>
        </authorList>
    </citation>
    <scope>NUCLEOTIDE SEQUENCE [LARGE SCALE GENOMIC DNA]</scope>
    <source>
        <strain evidence="3">SD108</strain>
    </source>
</reference>
<evidence type="ECO:0008006" key="4">
    <source>
        <dbReference type="Google" id="ProtNLM"/>
    </source>
</evidence>
<dbReference type="InterPro" id="IPR018814">
    <property type="entry name" value="DUF5427"/>
</dbReference>
<comment type="caution">
    <text evidence="2">The sequence shown here is derived from an EMBL/GenBank/DDBJ whole genome shotgun (WGS) entry which is preliminary data.</text>
</comment>
<protein>
    <recommendedName>
        <fullName evidence="4">Maintenance of telomere capping protein 1</fullName>
    </recommendedName>
</protein>
<proteinExistence type="predicted"/>
<dbReference type="eggNOG" id="ENOG502QU4J">
    <property type="taxonomic scope" value="Eukaryota"/>
</dbReference>
<dbReference type="VEuPathDB" id="FungiDB:C5L36_0E00510"/>
<dbReference type="Proteomes" id="UP000029867">
    <property type="component" value="Unassembled WGS sequence"/>
</dbReference>
<dbReference type="HOGENOM" id="CLU_042692_0_0_1"/>
<gene>
    <name evidence="2" type="ORF">JL09_g736</name>
</gene>
<feature type="compositionally biased region" description="Acidic residues" evidence="1">
    <location>
        <begin position="32"/>
        <end position="43"/>
    </location>
</feature>
<dbReference type="AlphaFoldDB" id="A0A099P7L8"/>
<dbReference type="EMBL" id="JQFK01000004">
    <property type="protein sequence ID" value="KGK40041.1"/>
    <property type="molecule type" value="Genomic_DNA"/>
</dbReference>
<dbReference type="PANTHER" id="PTHR28265">
    <property type="entry name" value="MAINTENANCE OF TELOMERE CAPPING PROTEIN 1"/>
    <property type="match status" value="1"/>
</dbReference>
<dbReference type="Pfam" id="PF10310">
    <property type="entry name" value="DUF5427"/>
    <property type="match status" value="1"/>
</dbReference>
<evidence type="ECO:0000313" key="2">
    <source>
        <dbReference type="EMBL" id="KGK40041.1"/>
    </source>
</evidence>
<sequence length="406" mass="44902">MATDEKEIFEFLDSLPTEGAEGSSAVVVEKENGDDEILEFLDEIEGKTKKESTETKEEPKNEPKEEPREEVSDESKETGAKGEAEEATGKTPTSDAAEVADPITSIASWWNKSGSTRVSQGITSLWGTAQSIGEQAEEKLKKAREQDLASTLKDLGIGEMGEMLDEDQISELKKLSKVDASKAIGTLNEGFSKGLSFFGGTLNEVIERIQTVQEKDESIEVLLVHDFQNFGWLGDVVRDSLEEVMSEQVDGNIEVRVIERGAKIDGNVDFFSMFHGSNVDAEKLINANIEKDIAREKTGKTQIVMSLLAWTTNDGKGSGEVEGDITIESDTSDSFTIMLLLKDGVHDITIRGNSQPLPLKWAHWMEEKRGEDEIDPGEWVIEWIRKSIVNAIGVVCQSYVIRRMGY</sequence>